<dbReference type="AlphaFoldDB" id="K9DYV4"/>
<dbReference type="HOGENOM" id="CLU_2646988_0_0_10"/>
<dbReference type="Proteomes" id="UP000009872">
    <property type="component" value="Unassembled WGS sequence"/>
</dbReference>
<name>K9DYV4_9BACE</name>
<sequence>MQKTQIIIHCLCSIIQFHSFWNNTHVKEFIIINAFWNIYQPNNNKSYTEQIQSLKTQIEPTTYTSVNPQCPLIANH</sequence>
<gene>
    <name evidence="1" type="ORF">HMPREF9447_03051</name>
</gene>
<evidence type="ECO:0000313" key="2">
    <source>
        <dbReference type="Proteomes" id="UP000009872"/>
    </source>
</evidence>
<protein>
    <submittedName>
        <fullName evidence="1">Uncharacterized protein</fullName>
    </submittedName>
</protein>
<dbReference type="EMBL" id="ADLF01000013">
    <property type="protein sequence ID" value="EKU89613.1"/>
    <property type="molecule type" value="Genomic_DNA"/>
</dbReference>
<evidence type="ECO:0000313" key="1">
    <source>
        <dbReference type="EMBL" id="EKU89613.1"/>
    </source>
</evidence>
<reference evidence="1 2" key="1">
    <citation type="submission" date="2012-09" db="EMBL/GenBank/DDBJ databases">
        <title>The Genome Sequence of Bacteroides oleiciplenus YIT 12058.</title>
        <authorList>
            <consortium name="The Broad Institute Genome Sequencing Platform"/>
            <person name="Earl A."/>
            <person name="Ward D."/>
            <person name="Feldgarden M."/>
            <person name="Gevers D."/>
            <person name="Morotomi M."/>
            <person name="Walker B."/>
            <person name="Young S.K."/>
            <person name="Zeng Q."/>
            <person name="Gargeya S."/>
            <person name="Fitzgerald M."/>
            <person name="Haas B."/>
            <person name="Abouelleil A."/>
            <person name="Alvarado L."/>
            <person name="Arachchi H.M."/>
            <person name="Berlin A.M."/>
            <person name="Chapman S.B."/>
            <person name="Goldberg J."/>
            <person name="Griggs A."/>
            <person name="Gujja S."/>
            <person name="Hansen M."/>
            <person name="Howarth C."/>
            <person name="Imamovic A."/>
            <person name="Larimer J."/>
            <person name="McCowen C."/>
            <person name="Montmayeur A."/>
            <person name="Murphy C."/>
            <person name="Neiman D."/>
            <person name="Pearson M."/>
            <person name="Priest M."/>
            <person name="Roberts A."/>
            <person name="Saif S."/>
            <person name="Shea T."/>
            <person name="Sisk P."/>
            <person name="Sykes S."/>
            <person name="Wortman J."/>
            <person name="Nusbaum C."/>
            <person name="Birren B."/>
        </authorList>
    </citation>
    <scope>NUCLEOTIDE SEQUENCE [LARGE SCALE GENOMIC DNA]</scope>
    <source>
        <strain evidence="1 2">YIT 12058</strain>
    </source>
</reference>
<organism evidence="1 2">
    <name type="scientific">Bacteroides oleiciplenus YIT 12058</name>
    <dbReference type="NCBI Taxonomy" id="742727"/>
    <lineage>
        <taxon>Bacteria</taxon>
        <taxon>Pseudomonadati</taxon>
        <taxon>Bacteroidota</taxon>
        <taxon>Bacteroidia</taxon>
        <taxon>Bacteroidales</taxon>
        <taxon>Bacteroidaceae</taxon>
        <taxon>Bacteroides</taxon>
    </lineage>
</organism>
<keyword evidence="2" id="KW-1185">Reference proteome</keyword>
<accession>K9DYV4</accession>
<proteinExistence type="predicted"/>
<comment type="caution">
    <text evidence="1">The sequence shown here is derived from an EMBL/GenBank/DDBJ whole genome shotgun (WGS) entry which is preliminary data.</text>
</comment>